<dbReference type="AlphaFoldDB" id="A0A5M6INL6"/>
<dbReference type="InterPro" id="IPR000383">
    <property type="entry name" value="Xaa-Pro-like_dom"/>
</dbReference>
<dbReference type="InterPro" id="IPR050585">
    <property type="entry name" value="Xaa-Pro_dipeptidyl-ppase/CocE"/>
</dbReference>
<name>A0A5M6INL6_9PROT</name>
<dbReference type="GO" id="GO:0008239">
    <property type="term" value="F:dipeptidyl-peptidase activity"/>
    <property type="evidence" value="ECO:0007669"/>
    <property type="project" value="InterPro"/>
</dbReference>
<proteinExistence type="predicted"/>
<dbReference type="SUPFAM" id="SSF53474">
    <property type="entry name" value="alpha/beta-Hydrolases"/>
    <property type="match status" value="1"/>
</dbReference>
<evidence type="ECO:0000313" key="3">
    <source>
        <dbReference type="EMBL" id="KAA5609499.1"/>
    </source>
</evidence>
<dbReference type="InterPro" id="IPR013736">
    <property type="entry name" value="Xaa-Pro_dipept_C"/>
</dbReference>
<dbReference type="PANTHER" id="PTHR43056:SF10">
    <property type="entry name" value="COCE_NOND FAMILY, PUTATIVE (AFU_ORTHOLOGUE AFUA_7G00600)-RELATED"/>
    <property type="match status" value="1"/>
</dbReference>
<dbReference type="OrthoDB" id="9806163at2"/>
<dbReference type="Proteomes" id="UP000325255">
    <property type="component" value="Unassembled WGS sequence"/>
</dbReference>
<dbReference type="Gene3D" id="1.10.3020.10">
    <property type="entry name" value="alpha-amino acid ester hydrolase ( Helical cap domain)"/>
    <property type="match status" value="1"/>
</dbReference>
<evidence type="ECO:0000256" key="1">
    <source>
        <dbReference type="ARBA" id="ARBA00022801"/>
    </source>
</evidence>
<gene>
    <name evidence="3" type="ORF">F1189_23890</name>
</gene>
<organism evidence="3 4">
    <name type="scientific">Rhodovastum atsumiense</name>
    <dbReference type="NCBI Taxonomy" id="504468"/>
    <lineage>
        <taxon>Bacteria</taxon>
        <taxon>Pseudomonadati</taxon>
        <taxon>Pseudomonadota</taxon>
        <taxon>Alphaproteobacteria</taxon>
        <taxon>Acetobacterales</taxon>
        <taxon>Acetobacteraceae</taxon>
        <taxon>Rhodovastum</taxon>
    </lineage>
</organism>
<dbReference type="Pfam" id="PF08530">
    <property type="entry name" value="PepX_C"/>
    <property type="match status" value="1"/>
</dbReference>
<reference evidence="3 4" key="1">
    <citation type="submission" date="2019-09" db="EMBL/GenBank/DDBJ databases">
        <title>Genome sequence of Rhodovastum atsumiense, a diverse member of the Acetobacteraceae family of non-sulfur purple photosynthetic bacteria.</title>
        <authorList>
            <person name="Meyer T."/>
            <person name="Kyndt J."/>
        </authorList>
    </citation>
    <scope>NUCLEOTIDE SEQUENCE [LARGE SCALE GENOMIC DNA]</scope>
    <source>
        <strain evidence="3 4">DSM 21279</strain>
    </source>
</reference>
<protein>
    <submittedName>
        <fullName evidence="3">CocE/NonD family hydrolase</fullName>
    </submittedName>
</protein>
<evidence type="ECO:0000313" key="4">
    <source>
        <dbReference type="Proteomes" id="UP000325255"/>
    </source>
</evidence>
<accession>A0A5M6INL6</accession>
<dbReference type="RefSeq" id="WP_150043562.1">
    <property type="nucleotide sequence ID" value="NZ_OW485601.1"/>
</dbReference>
<dbReference type="SMART" id="SM00939">
    <property type="entry name" value="PepX_C"/>
    <property type="match status" value="1"/>
</dbReference>
<comment type="caution">
    <text evidence="3">The sequence shown here is derived from an EMBL/GenBank/DDBJ whole genome shotgun (WGS) entry which is preliminary data.</text>
</comment>
<keyword evidence="1 3" id="KW-0378">Hydrolase</keyword>
<dbReference type="InterPro" id="IPR008979">
    <property type="entry name" value="Galactose-bd-like_sf"/>
</dbReference>
<dbReference type="Gene3D" id="2.60.120.260">
    <property type="entry name" value="Galactose-binding domain-like"/>
    <property type="match status" value="1"/>
</dbReference>
<dbReference type="InterPro" id="IPR005674">
    <property type="entry name" value="CocE/Ser_esterase"/>
</dbReference>
<dbReference type="Pfam" id="PF02129">
    <property type="entry name" value="Peptidase_S15"/>
    <property type="match status" value="1"/>
</dbReference>
<keyword evidence="4" id="KW-1185">Reference proteome</keyword>
<evidence type="ECO:0000259" key="2">
    <source>
        <dbReference type="SMART" id="SM00939"/>
    </source>
</evidence>
<dbReference type="InterPro" id="IPR029058">
    <property type="entry name" value="AB_hydrolase_fold"/>
</dbReference>
<dbReference type="NCBIfam" id="TIGR00976">
    <property type="entry name" value="CocE_NonD"/>
    <property type="match status" value="1"/>
</dbReference>
<dbReference type="Gene3D" id="3.40.50.1820">
    <property type="entry name" value="alpha/beta hydrolase"/>
    <property type="match status" value="1"/>
</dbReference>
<dbReference type="EMBL" id="VWPK01000049">
    <property type="protein sequence ID" value="KAA5609499.1"/>
    <property type="molecule type" value="Genomic_DNA"/>
</dbReference>
<feature type="domain" description="Xaa-Pro dipeptidyl-peptidase C-terminal" evidence="2">
    <location>
        <begin position="319"/>
        <end position="592"/>
    </location>
</feature>
<dbReference type="PANTHER" id="PTHR43056">
    <property type="entry name" value="PEPTIDASE S9 PROLYL OLIGOPEPTIDASE"/>
    <property type="match status" value="1"/>
</dbReference>
<sequence length="598" mass="65413">MPTEMVAMRDGVRLATDIYLPEGTGPWPVVLERTPYGRAAIRRSELSQAEPAPVDGPGLAARFTARGYAVVLQDCRGRHGSEGRFVKYLADAEDGVDTCQWITSQPWCDGHICTIGLSYGAHAAAALGCLDPPGVIAQVLDSGGFNDAWTSGIRHNGAFELRHITWALREARQSPEALADPVLRAALEAEDIHAWITRLPWRPGHSPLRHHPDYEAYLLDQLRHGPRDGFWKQAGIWAEGFYHRFSRADCVHMSSWFDAYVPTAIGNFCGLSAAGRGRQRLILGPWTHGDRSGRVAGDVDFGPEAPIDSWAGDWLSYRLRHFEAATQGTANTEPPVRVFVMGGGSGRRTEAGHLDHGGRWITATDWPPAEVAPQVLHLHADGRLDAEASDNGGALAFDFDPANPVPTIGGSFASLEPLAVAGSFDQVESPEFFGCRPPYLPLASRPDVLVFQTAPLADAVQVVGRVEFELWVATNGPDTDFTVKLIDVHPANADYPRGYAMLLGDTIQRLRYAEDPGDPQIRRPGEVVRIRLGINIANLFLPGHRIRIDVSSSNFPKFDVNPNTGEPDGMSRRHRVAVNTVFCDRGRPSRVTLPVLPL</sequence>
<dbReference type="SUPFAM" id="SSF49785">
    <property type="entry name" value="Galactose-binding domain-like"/>
    <property type="match status" value="1"/>
</dbReference>